<accession>A0AAE9DUK6</accession>
<organism evidence="2 3">
    <name type="scientific">Caenorhabditis briggsae</name>
    <dbReference type="NCBI Taxonomy" id="6238"/>
    <lineage>
        <taxon>Eukaryota</taxon>
        <taxon>Metazoa</taxon>
        <taxon>Ecdysozoa</taxon>
        <taxon>Nematoda</taxon>
        <taxon>Chromadorea</taxon>
        <taxon>Rhabditida</taxon>
        <taxon>Rhabditina</taxon>
        <taxon>Rhabditomorpha</taxon>
        <taxon>Rhabditoidea</taxon>
        <taxon>Rhabditidae</taxon>
        <taxon>Peloderinae</taxon>
        <taxon>Caenorhabditis</taxon>
    </lineage>
</organism>
<feature type="region of interest" description="Disordered" evidence="1">
    <location>
        <begin position="196"/>
        <end position="217"/>
    </location>
</feature>
<dbReference type="OMA" id="FFTTHGD"/>
<sequence length="471" mass="50917">MNSNERSKYLCDQYGEALGEQLKPNSSQYVLADLNKNTSKDNAKIVQKIDSEYILRDLQNQANKDQVYSRDAPNRPFLTGTPVNAKEIRSRIESLDNAIVVPQIINGKVYFTTHGDADARTAVEGSTSNPNLNEGNASGPKQEGIDITKVKFTFGQLVTLLGPETCQRLEREFAKNNKLSDAEMNQLRTARESVSELALGTARSTESTRTAQSVEPNLLSTRTANSLEPNLLSVYSARSPGIFTKNDGILTAQSPEPNLLSVRSAKDLTAMSPGVLTAQVLEPNLLSTRTARSTESTRTAQSVEPNLLSTRTANSLEPNLLSVYSARSPGIFTKNDGILTAQSPEPNLLSVRSAKDLTATSPGVLTAQILEPNLLSTRTARSTSNTDHQESKDVLTAVEIQPPTIGVLTARSIATPSSSNHSTITAQEIESIRSSKDVLTAVEILTDMSRSSQDVRTAVEIPDNAGSQMTI</sequence>
<feature type="region of interest" description="Disordered" evidence="1">
    <location>
        <begin position="121"/>
        <end position="142"/>
    </location>
</feature>
<dbReference type="EMBL" id="CP090891">
    <property type="protein sequence ID" value="ULU12285.1"/>
    <property type="molecule type" value="Genomic_DNA"/>
</dbReference>
<feature type="compositionally biased region" description="Polar residues" evidence="1">
    <location>
        <begin position="124"/>
        <end position="136"/>
    </location>
</feature>
<evidence type="ECO:0000313" key="3">
    <source>
        <dbReference type="Proteomes" id="UP000827892"/>
    </source>
</evidence>
<proteinExistence type="predicted"/>
<evidence type="ECO:0000313" key="2">
    <source>
        <dbReference type="EMBL" id="ULU12285.1"/>
    </source>
</evidence>
<reference evidence="2 3" key="1">
    <citation type="submission" date="2022-05" db="EMBL/GenBank/DDBJ databases">
        <title>Chromosome-level reference genomes for two strains of Caenorhabditis briggsae: an improved platform for comparative genomics.</title>
        <authorList>
            <person name="Stevens L."/>
            <person name="Andersen E.C."/>
        </authorList>
    </citation>
    <scope>NUCLEOTIDE SEQUENCE [LARGE SCALE GENOMIC DNA]</scope>
    <source>
        <strain evidence="2">QX1410_ONT</strain>
        <tissue evidence="2">Whole-organism</tissue>
    </source>
</reference>
<dbReference type="Proteomes" id="UP000827892">
    <property type="component" value="Chromosome I"/>
</dbReference>
<feature type="compositionally biased region" description="Polar residues" evidence="1">
    <location>
        <begin position="202"/>
        <end position="217"/>
    </location>
</feature>
<protein>
    <submittedName>
        <fullName evidence="2">Uncharacterized protein</fullName>
    </submittedName>
</protein>
<dbReference type="AlphaFoldDB" id="A0AAE9DUK6"/>
<gene>
    <name evidence="2" type="ORF">L3Y34_015539</name>
</gene>
<name>A0AAE9DUK6_CAEBR</name>
<evidence type="ECO:0000256" key="1">
    <source>
        <dbReference type="SAM" id="MobiDB-lite"/>
    </source>
</evidence>